<keyword evidence="2" id="KW-1185">Reference proteome</keyword>
<sequence>MDDGVKGGLRKKECGCEVGRCGSQAALRAAAYAKELLPGASLEQIIEQLVGSSRGAFPASPSDFPARRGAAAPPCASVDPPVLVQERRRFTAHQHPSDHKLPRNTHPGGFKAKIHRFVQYLNLFGVAIGHGGLDPNIEITSEKLSLEMDPEERVLKSQSPFKERVVFFYG</sequence>
<comment type="caution">
    <text evidence="1">The sequence shown here is derived from an EMBL/GenBank/DDBJ whole genome shotgun (WGS) entry which is preliminary data.</text>
</comment>
<reference evidence="1 2" key="1">
    <citation type="journal article" date="2022" name="G3 (Bethesda)">
        <title>Whole-genome sequence and methylome profiling of the almond [Prunus dulcis (Mill.) D.A. Webb] cultivar 'Nonpareil'.</title>
        <authorList>
            <person name="D'Amico-Willman K.M."/>
            <person name="Ouma W.Z."/>
            <person name="Meulia T."/>
            <person name="Sideli G.M."/>
            <person name="Gradziel T.M."/>
            <person name="Fresnedo-Ramirez J."/>
        </authorList>
    </citation>
    <scope>NUCLEOTIDE SEQUENCE [LARGE SCALE GENOMIC DNA]</scope>
    <source>
        <strain evidence="1">Clone GOH B32 T37-40</strain>
    </source>
</reference>
<organism evidence="1 2">
    <name type="scientific">Prunus dulcis</name>
    <name type="common">Almond</name>
    <name type="synonym">Amygdalus dulcis</name>
    <dbReference type="NCBI Taxonomy" id="3755"/>
    <lineage>
        <taxon>Eukaryota</taxon>
        <taxon>Viridiplantae</taxon>
        <taxon>Streptophyta</taxon>
        <taxon>Embryophyta</taxon>
        <taxon>Tracheophyta</taxon>
        <taxon>Spermatophyta</taxon>
        <taxon>Magnoliopsida</taxon>
        <taxon>eudicotyledons</taxon>
        <taxon>Gunneridae</taxon>
        <taxon>Pentapetalae</taxon>
        <taxon>rosids</taxon>
        <taxon>fabids</taxon>
        <taxon>Rosales</taxon>
        <taxon>Rosaceae</taxon>
        <taxon>Amygdaloideae</taxon>
        <taxon>Amygdaleae</taxon>
        <taxon>Prunus</taxon>
    </lineage>
</organism>
<protein>
    <submittedName>
        <fullName evidence="1">Uncharacterized protein</fullName>
    </submittedName>
</protein>
<accession>A0AAD4Z511</accession>
<name>A0AAD4Z511_PRUDU</name>
<evidence type="ECO:0000313" key="2">
    <source>
        <dbReference type="Proteomes" id="UP001054821"/>
    </source>
</evidence>
<dbReference type="Proteomes" id="UP001054821">
    <property type="component" value="Chromosome 4"/>
</dbReference>
<dbReference type="AlphaFoldDB" id="A0AAD4Z511"/>
<evidence type="ECO:0000313" key="1">
    <source>
        <dbReference type="EMBL" id="KAI5332991.1"/>
    </source>
</evidence>
<gene>
    <name evidence="1" type="ORF">L3X38_023120</name>
</gene>
<proteinExistence type="predicted"/>
<dbReference type="EMBL" id="JAJFAZ020000004">
    <property type="protein sequence ID" value="KAI5332991.1"/>
    <property type="molecule type" value="Genomic_DNA"/>
</dbReference>